<dbReference type="PROSITE" id="PS51318">
    <property type="entry name" value="TAT"/>
    <property type="match status" value="1"/>
</dbReference>
<dbReference type="InterPro" id="IPR011707">
    <property type="entry name" value="Cu-oxidase-like_N"/>
</dbReference>
<keyword evidence="5" id="KW-0167">Capsid protein</keyword>
<protein>
    <submittedName>
        <fullName evidence="5">Multicopper oxidase with three cupredoxin domains (Includes cell division protein FtsP and spore coat protein CotA)</fullName>
    </submittedName>
</protein>
<dbReference type="GO" id="GO:0051301">
    <property type="term" value="P:cell division"/>
    <property type="evidence" value="ECO:0007669"/>
    <property type="project" value="UniProtKB-KW"/>
</dbReference>
<keyword evidence="5" id="KW-0946">Virion</keyword>
<sequence length="507" mass="55223">MHNRRQILALGAGGAALGAVAAVGWSGDALAGFGLGGPGDLANPAEIRSEAGVLRATLRPTLSQALVDDKPRKLRRYNRGLPGPTLRVHPGDVMEIRLENGLPQNPLALPELADSPFLSAADLCGPQGMGHVAPHDLNTTNLHFHGMHVSPKGASDNVFLTVEPGGAFNYRVQIPQNHPVGSFWYHPHWHGSVAAQIGSGMAGLILVEPEDYLPAGLPERQIVIQTVIGSDAAAFDDPRQFMSLGAPRIFTLNGQYRPTLRLRQGERQFWRMLLANDFQFCPLNFKAMGLGAILVGRDGIPLHEPKPVNSLLLSPGNRFDVVVEGLAPGLHDMERQPYRHGLVDLDARTIAQVHVEPGGASSGLMPAPAATPPDITDAEISRKRRVVLGERKDPRAIFDTAFTIDGQSYDPDTWHLTPKLDTAEEWTFVNTTAYPHPMHIHINPFQVVAINGKPVAERPWHDTFVVPAAGTLTIRSRFEDFDGDFVTHCHILPHEDAGMMMNVRILP</sequence>
<dbReference type="GO" id="GO:0005507">
    <property type="term" value="F:copper ion binding"/>
    <property type="evidence" value="ECO:0007669"/>
    <property type="project" value="InterPro"/>
</dbReference>
<evidence type="ECO:0000313" key="6">
    <source>
        <dbReference type="Proteomes" id="UP000182932"/>
    </source>
</evidence>
<evidence type="ECO:0000313" key="5">
    <source>
        <dbReference type="EMBL" id="SEK08137.1"/>
    </source>
</evidence>
<dbReference type="CDD" id="cd13853">
    <property type="entry name" value="CuRO_1_Tth-MCO_like"/>
    <property type="match status" value="1"/>
</dbReference>
<proteinExistence type="predicted"/>
<dbReference type="CDD" id="cd13900">
    <property type="entry name" value="CuRO_3_Tth-MCO_like"/>
    <property type="match status" value="1"/>
</dbReference>
<evidence type="ECO:0000256" key="1">
    <source>
        <dbReference type="ARBA" id="ARBA00022723"/>
    </source>
</evidence>
<dbReference type="Gene3D" id="2.60.40.420">
    <property type="entry name" value="Cupredoxins - blue copper proteins"/>
    <property type="match status" value="3"/>
</dbReference>
<gene>
    <name evidence="5" type="ORF">SAMN04487940_1267</name>
</gene>
<dbReference type="InterPro" id="IPR045087">
    <property type="entry name" value="Cu-oxidase_fam"/>
</dbReference>
<dbReference type="Proteomes" id="UP000182932">
    <property type="component" value="Unassembled WGS sequence"/>
</dbReference>
<comment type="caution">
    <text evidence="5">The sequence shown here is derived from an EMBL/GenBank/DDBJ whole genome shotgun (WGS) entry which is preliminary data.</text>
</comment>
<dbReference type="InterPro" id="IPR008972">
    <property type="entry name" value="Cupredoxin"/>
</dbReference>
<dbReference type="PROSITE" id="PS00080">
    <property type="entry name" value="MULTICOPPER_OXIDASE2"/>
    <property type="match status" value="1"/>
</dbReference>
<dbReference type="RefSeq" id="WP_074839587.1">
    <property type="nucleotide sequence ID" value="NZ_CATLQZ010000028.1"/>
</dbReference>
<dbReference type="InterPro" id="IPR006311">
    <property type="entry name" value="TAT_signal"/>
</dbReference>
<dbReference type="EMBL" id="FNYY01000026">
    <property type="protein sequence ID" value="SEK08137.1"/>
    <property type="molecule type" value="Genomic_DNA"/>
</dbReference>
<dbReference type="PANTHER" id="PTHR11709:SF518">
    <property type="entry name" value="MULTICOPPER OXIDASE"/>
    <property type="match status" value="1"/>
</dbReference>
<keyword evidence="5" id="KW-0132">Cell division</keyword>
<feature type="domain" description="Plastocyanin-like" evidence="4">
    <location>
        <begin position="138"/>
        <end position="210"/>
    </location>
</feature>
<evidence type="ECO:0000259" key="4">
    <source>
        <dbReference type="Pfam" id="PF07732"/>
    </source>
</evidence>
<dbReference type="Pfam" id="PF07732">
    <property type="entry name" value="Cu-oxidase_3"/>
    <property type="match status" value="1"/>
</dbReference>
<dbReference type="GO" id="GO:0016491">
    <property type="term" value="F:oxidoreductase activity"/>
    <property type="evidence" value="ECO:0007669"/>
    <property type="project" value="UniProtKB-KW"/>
</dbReference>
<dbReference type="PANTHER" id="PTHR11709">
    <property type="entry name" value="MULTI-COPPER OXIDASE"/>
    <property type="match status" value="1"/>
</dbReference>
<organism evidence="5 6">
    <name type="scientific">Marinovum algicola</name>
    <dbReference type="NCBI Taxonomy" id="42444"/>
    <lineage>
        <taxon>Bacteria</taxon>
        <taxon>Pseudomonadati</taxon>
        <taxon>Pseudomonadota</taxon>
        <taxon>Alphaproteobacteria</taxon>
        <taxon>Rhodobacterales</taxon>
        <taxon>Roseobacteraceae</taxon>
        <taxon>Marinovum</taxon>
    </lineage>
</organism>
<dbReference type="Pfam" id="PF07731">
    <property type="entry name" value="Cu-oxidase_2"/>
    <property type="match status" value="1"/>
</dbReference>
<dbReference type="InterPro" id="IPR002355">
    <property type="entry name" value="Cu_oxidase_Cu_BS"/>
</dbReference>
<dbReference type="AlphaFoldDB" id="A0A975WEQ1"/>
<keyword evidence="1" id="KW-0479">Metal-binding</keyword>
<keyword evidence="5" id="KW-0131">Cell cycle</keyword>
<name>A0A975WEQ1_9RHOB</name>
<evidence type="ECO:0000256" key="2">
    <source>
        <dbReference type="ARBA" id="ARBA00023002"/>
    </source>
</evidence>
<dbReference type="GeneID" id="80820745"/>
<dbReference type="SUPFAM" id="SSF49503">
    <property type="entry name" value="Cupredoxins"/>
    <property type="match status" value="3"/>
</dbReference>
<accession>A0A975WEQ1</accession>
<dbReference type="InterPro" id="IPR011706">
    <property type="entry name" value="Cu-oxidase_C"/>
</dbReference>
<reference evidence="5 6" key="1">
    <citation type="submission" date="2016-10" db="EMBL/GenBank/DDBJ databases">
        <authorList>
            <person name="Varghese N."/>
            <person name="Submissions S."/>
        </authorList>
    </citation>
    <scope>NUCLEOTIDE SEQUENCE [LARGE SCALE GENOMIC DNA]</scope>
    <source>
        <strain evidence="5 6">FF3</strain>
    </source>
</reference>
<keyword evidence="6" id="KW-1185">Reference proteome</keyword>
<keyword evidence="2" id="KW-0560">Oxidoreductase</keyword>
<evidence type="ECO:0000259" key="3">
    <source>
        <dbReference type="Pfam" id="PF07731"/>
    </source>
</evidence>
<feature type="domain" description="Plastocyanin-like" evidence="3">
    <location>
        <begin position="400"/>
        <end position="505"/>
    </location>
</feature>